<dbReference type="AlphaFoldDB" id="A0A1F6Y3P8"/>
<evidence type="ECO:0000313" key="1">
    <source>
        <dbReference type="EMBL" id="OGJ01000.1"/>
    </source>
</evidence>
<accession>A0A1F6Y3P8</accession>
<comment type="caution">
    <text evidence="1">The sequence shown here is derived from an EMBL/GenBank/DDBJ whole genome shotgun (WGS) entry which is preliminary data.</text>
</comment>
<reference evidence="1 2" key="1">
    <citation type="journal article" date="2016" name="Nat. Commun.">
        <title>Thousands of microbial genomes shed light on interconnected biogeochemical processes in an aquifer system.</title>
        <authorList>
            <person name="Anantharaman K."/>
            <person name="Brown C.T."/>
            <person name="Hug L.A."/>
            <person name="Sharon I."/>
            <person name="Castelle C.J."/>
            <person name="Probst A.J."/>
            <person name="Thomas B.C."/>
            <person name="Singh A."/>
            <person name="Wilkins M.J."/>
            <person name="Karaoz U."/>
            <person name="Brodie E.L."/>
            <person name="Williams K.H."/>
            <person name="Hubbard S.S."/>
            <person name="Banfield J.F."/>
        </authorList>
    </citation>
    <scope>NUCLEOTIDE SEQUENCE [LARGE SCALE GENOMIC DNA]</scope>
</reference>
<evidence type="ECO:0000313" key="2">
    <source>
        <dbReference type="Proteomes" id="UP000178661"/>
    </source>
</evidence>
<name>A0A1F6Y3P8_9BACT</name>
<dbReference type="EMBL" id="MFVR01000029">
    <property type="protein sequence ID" value="OGJ01000.1"/>
    <property type="molecule type" value="Genomic_DNA"/>
</dbReference>
<protein>
    <submittedName>
        <fullName evidence="1">Uncharacterized protein</fullName>
    </submittedName>
</protein>
<gene>
    <name evidence="1" type="ORF">A3G98_00675</name>
</gene>
<organism evidence="1 2">
    <name type="scientific">Candidatus Nomurabacteria bacterium RIFCSPLOWO2_12_FULL_37_8</name>
    <dbReference type="NCBI Taxonomy" id="1801793"/>
    <lineage>
        <taxon>Bacteria</taxon>
        <taxon>Candidatus Nomuraibacteriota</taxon>
    </lineage>
</organism>
<sequence>MSTKTELNKVCEHCKGDFTINEDELALYKKVDIELPTLCFSCRVKLHLSFWMFGKFRKGVSDLSGENLITVLSENSRYPIYTSLEWYSDKWDALNYGMDYDSKLPFLKQLQNLQEKVPRPHQTGTKNTKCDYCDDVWNSKNCYLSRSMEHCENLFYSYRNIRVKNSIDATICFNCEKSYDISECHNSFKLFYSKHSRDCIDSYFLYDCRNCQDCFMCWNLRNKSYCIENIQYSKEEYEAKLKSLKLGLYSSVQSLKKNFEEITRKAVVHRQNFNFKVYNSDGDYLLDCKNCHNCNTISESEDSYNCIRGMRHKSDIDANGSWYSELIGNCAGCVNAYALKYSNWSSSRYSEYLDICVECEYCFGCVGLRKKKYCILNKQYSKEEYENLKNKIIADMKKREEYGKFLPYIMSAGPFNFSTSFLYFPKTKRENILKLGGYWEDVDESNIEGMLTSELPDDVKDVPDTIFTKALICPETGWRFNIAQNELIFYKENNIPLPRYHFDVRTKEQLKYLTVLHPYLYKCFYCQKDINAYYPPEWGYEKIACEECYKQNIA</sequence>
<proteinExistence type="predicted"/>
<dbReference type="Proteomes" id="UP000178661">
    <property type="component" value="Unassembled WGS sequence"/>
</dbReference>